<dbReference type="Proteomes" id="UP000663828">
    <property type="component" value="Unassembled WGS sequence"/>
</dbReference>
<name>A0A815C610_ADIRI</name>
<keyword evidence="3" id="KW-1185">Reference proteome</keyword>
<organism evidence="2 4">
    <name type="scientific">Adineta ricciae</name>
    <name type="common">Rotifer</name>
    <dbReference type="NCBI Taxonomy" id="249248"/>
    <lineage>
        <taxon>Eukaryota</taxon>
        <taxon>Metazoa</taxon>
        <taxon>Spiralia</taxon>
        <taxon>Gnathifera</taxon>
        <taxon>Rotifera</taxon>
        <taxon>Eurotatoria</taxon>
        <taxon>Bdelloidea</taxon>
        <taxon>Adinetida</taxon>
        <taxon>Adinetidae</taxon>
        <taxon>Adineta</taxon>
    </lineage>
</organism>
<evidence type="ECO:0008006" key="5">
    <source>
        <dbReference type="Google" id="ProtNLM"/>
    </source>
</evidence>
<proteinExistence type="predicted"/>
<dbReference type="EMBL" id="CAJNOJ010000202">
    <property type="protein sequence ID" value="CAF1282850.1"/>
    <property type="molecule type" value="Genomic_DNA"/>
</dbReference>
<sequence>MAHFLQMHRSSVTCLQDLSNEILYDIFDFLHTYDAYQAFGNLNWRFQRLFTDSCFSHKIILDLSSKATFQQRCQYLHSGNYQNVKAIHSSNCLGVDYILSLFLNDLSAFVRLESLVLHEIEAERVLPLLTNLKHLPQLYSLSLSNLGKIKDPNTLHQLIFSLPVLKYCNTTLKWTEMQFTLTRCLNPTSKIQCFISRSDFDPNILGILLSYMPQLVRLSISTKPSIQTLISWQPIVLTKLTYFHLDHSMDFDSFEMLMSDFFHELKVLRISQNSDIDYLNAKRWQTLITTHLPRLEKFDLQHISEIPHLYYFDVSQLTEFISPFWTQHRWFFYHTTYRYMSMWYIFFFSNISTRTSTRHITIVDDRTTIDIRASQLTVYNDENFGTLLDISNLTSLIDFEGPKSLTLRMKTYDRNNLMELCRAMPDVEILVLSTYSAHLVSIDNDYDTATARLQYAEQINLDDVQTLISILPNLKSLEMNIKGDHLESIIRFLLKQKASSNHQLYVIGLRDSHHGTVRRLEKLLDREQLATNYTVKLISDTVYLWS</sequence>
<dbReference type="Proteomes" id="UP000663852">
    <property type="component" value="Unassembled WGS sequence"/>
</dbReference>
<evidence type="ECO:0000313" key="4">
    <source>
        <dbReference type="Proteomes" id="UP000663852"/>
    </source>
</evidence>
<dbReference type="EMBL" id="CAJNOR010000486">
    <property type="protein sequence ID" value="CAF0928408.1"/>
    <property type="molecule type" value="Genomic_DNA"/>
</dbReference>
<gene>
    <name evidence="2" type="ORF">EDS130_LOCUS29653</name>
    <name evidence="1" type="ORF">XAT740_LOCUS9435</name>
</gene>
<accession>A0A815C610</accession>
<dbReference type="OrthoDB" id="7883313at2759"/>
<protein>
    <recommendedName>
        <fullName evidence="5">F-box domain-containing protein</fullName>
    </recommendedName>
</protein>
<evidence type="ECO:0000313" key="3">
    <source>
        <dbReference type="Proteomes" id="UP000663828"/>
    </source>
</evidence>
<evidence type="ECO:0000313" key="2">
    <source>
        <dbReference type="EMBL" id="CAF1282850.1"/>
    </source>
</evidence>
<reference evidence="2" key="1">
    <citation type="submission" date="2021-02" db="EMBL/GenBank/DDBJ databases">
        <authorList>
            <person name="Nowell W R."/>
        </authorList>
    </citation>
    <scope>NUCLEOTIDE SEQUENCE</scope>
</reference>
<evidence type="ECO:0000313" key="1">
    <source>
        <dbReference type="EMBL" id="CAF0928408.1"/>
    </source>
</evidence>
<dbReference type="AlphaFoldDB" id="A0A815C610"/>
<dbReference type="SUPFAM" id="SSF52047">
    <property type="entry name" value="RNI-like"/>
    <property type="match status" value="1"/>
</dbReference>
<comment type="caution">
    <text evidence="2">The sequence shown here is derived from an EMBL/GenBank/DDBJ whole genome shotgun (WGS) entry which is preliminary data.</text>
</comment>